<gene>
    <name evidence="7" type="ORF">GCM10010185_05910</name>
</gene>
<evidence type="ECO:0000313" key="8">
    <source>
        <dbReference type="Proteomes" id="UP000639606"/>
    </source>
</evidence>
<dbReference type="Pfam" id="PF01169">
    <property type="entry name" value="GDT1"/>
    <property type="match status" value="2"/>
</dbReference>
<dbReference type="EMBL" id="BMRG01000001">
    <property type="protein sequence ID" value="GGP37363.1"/>
    <property type="molecule type" value="Genomic_DNA"/>
</dbReference>
<protein>
    <recommendedName>
        <fullName evidence="6">GDT1 family protein</fullName>
    </recommendedName>
</protein>
<evidence type="ECO:0000256" key="6">
    <source>
        <dbReference type="RuleBase" id="RU365102"/>
    </source>
</evidence>
<keyword evidence="8" id="KW-1185">Reference proteome</keyword>
<evidence type="ECO:0000256" key="1">
    <source>
        <dbReference type="ARBA" id="ARBA00004141"/>
    </source>
</evidence>
<feature type="transmembrane region" description="Helical" evidence="6">
    <location>
        <begin position="69"/>
        <end position="86"/>
    </location>
</feature>
<evidence type="ECO:0000313" key="7">
    <source>
        <dbReference type="EMBL" id="GGP37363.1"/>
    </source>
</evidence>
<comment type="similarity">
    <text evidence="2 6">Belongs to the GDT1 family.</text>
</comment>
<dbReference type="Proteomes" id="UP000639606">
    <property type="component" value="Unassembled WGS sequence"/>
</dbReference>
<dbReference type="PANTHER" id="PTHR12608">
    <property type="entry name" value="TRANSMEMBRANE PROTEIN HTP-1 RELATED"/>
    <property type="match status" value="1"/>
</dbReference>
<dbReference type="GO" id="GO:0016020">
    <property type="term" value="C:membrane"/>
    <property type="evidence" value="ECO:0007669"/>
    <property type="project" value="UniProtKB-SubCell"/>
</dbReference>
<evidence type="ECO:0000256" key="5">
    <source>
        <dbReference type="ARBA" id="ARBA00023136"/>
    </source>
</evidence>
<evidence type="ECO:0000256" key="3">
    <source>
        <dbReference type="ARBA" id="ARBA00022692"/>
    </source>
</evidence>
<reference evidence="7" key="1">
    <citation type="journal article" date="2014" name="Int. J. Syst. Evol. Microbiol.">
        <title>Complete genome sequence of Corynebacterium casei LMG S-19264T (=DSM 44701T), isolated from a smear-ripened cheese.</title>
        <authorList>
            <consortium name="US DOE Joint Genome Institute (JGI-PGF)"/>
            <person name="Walter F."/>
            <person name="Albersmeier A."/>
            <person name="Kalinowski J."/>
            <person name="Ruckert C."/>
        </authorList>
    </citation>
    <scope>NUCLEOTIDE SEQUENCE</scope>
    <source>
        <strain evidence="7">JCM 3313</strain>
    </source>
</reference>
<keyword evidence="3 6" id="KW-0812">Transmembrane</keyword>
<organism evidence="7 8">
    <name type="scientific">Saccharothrix coeruleofusca</name>
    <dbReference type="NCBI Taxonomy" id="33919"/>
    <lineage>
        <taxon>Bacteria</taxon>
        <taxon>Bacillati</taxon>
        <taxon>Actinomycetota</taxon>
        <taxon>Actinomycetes</taxon>
        <taxon>Pseudonocardiales</taxon>
        <taxon>Pseudonocardiaceae</taxon>
        <taxon>Saccharothrix</taxon>
    </lineage>
</organism>
<proteinExistence type="inferred from homology"/>
<feature type="transmembrane region" description="Helical" evidence="6">
    <location>
        <begin position="177"/>
        <end position="198"/>
    </location>
</feature>
<name>A0A918EAW4_9PSEU</name>
<keyword evidence="4 6" id="KW-1133">Transmembrane helix</keyword>
<comment type="caution">
    <text evidence="7">The sequence shown here is derived from an EMBL/GenBank/DDBJ whole genome shotgun (WGS) entry which is preliminary data.</text>
</comment>
<dbReference type="PANTHER" id="PTHR12608:SF1">
    <property type="entry name" value="TRANSMEMBRANE PROTEIN 165"/>
    <property type="match status" value="1"/>
</dbReference>
<dbReference type="InterPro" id="IPR001727">
    <property type="entry name" value="GDT1-like"/>
</dbReference>
<sequence length="200" mass="20623">MATWFLALAMAFIAVFVLELPDKTTAITLVLTTRFRAAPVVAGAAVAFALQAVIAVGLGSALTLLPERVVAAAVALVFGVGAFLLFRESFADEESDEADGARSGAVAASFRRSALTSFGALFAAEWGDASQLAAVGVAAKYAQPTAVVLGTFLALMSVTLLAVLVGRKIRDRVPAHWVQRGAGAVFAVFAAVALWQALLG</sequence>
<dbReference type="AlphaFoldDB" id="A0A918EAW4"/>
<comment type="caution">
    <text evidence="6">Lacks conserved residue(s) required for the propagation of feature annotation.</text>
</comment>
<dbReference type="GO" id="GO:0046873">
    <property type="term" value="F:metal ion transmembrane transporter activity"/>
    <property type="evidence" value="ECO:0007669"/>
    <property type="project" value="InterPro"/>
</dbReference>
<evidence type="ECO:0000256" key="2">
    <source>
        <dbReference type="ARBA" id="ARBA00009190"/>
    </source>
</evidence>
<comment type="subcellular location">
    <subcellularLocation>
        <location evidence="1 6">Membrane</location>
        <topology evidence="1 6">Multi-pass membrane protein</topology>
    </subcellularLocation>
</comment>
<feature type="transmembrane region" description="Helical" evidence="6">
    <location>
        <begin position="42"/>
        <end position="62"/>
    </location>
</feature>
<evidence type="ECO:0000256" key="4">
    <source>
        <dbReference type="ARBA" id="ARBA00022989"/>
    </source>
</evidence>
<keyword evidence="5 6" id="KW-0472">Membrane</keyword>
<accession>A0A918EAW4</accession>
<reference evidence="7" key="2">
    <citation type="submission" date="2020-09" db="EMBL/GenBank/DDBJ databases">
        <authorList>
            <person name="Sun Q."/>
            <person name="Ohkuma M."/>
        </authorList>
    </citation>
    <scope>NUCLEOTIDE SEQUENCE</scope>
    <source>
        <strain evidence="7">JCM 3313</strain>
    </source>
</reference>
<dbReference type="RefSeq" id="WP_229794962.1">
    <property type="nucleotide sequence ID" value="NZ_BMRG01000001.1"/>
</dbReference>
<feature type="transmembrane region" description="Helical" evidence="6">
    <location>
        <begin position="146"/>
        <end position="165"/>
    </location>
</feature>